<evidence type="ECO:0000313" key="1">
    <source>
        <dbReference type="EMBL" id="CAB4815288.1"/>
    </source>
</evidence>
<accession>A0A6J6Z7Y3</accession>
<sequence length="33" mass="3312">MSSTGSAGPGRETACPVGTKTVSVNVDVVFELD</sequence>
<proteinExistence type="predicted"/>
<gene>
    <name evidence="1" type="ORF">UFOPK3001_01845</name>
    <name evidence="2" type="ORF">UFOPK3954_00347</name>
</gene>
<dbReference type="EMBL" id="CAFAAJ010000137">
    <property type="protein sequence ID" value="CAB4815288.1"/>
    <property type="molecule type" value="Genomic_DNA"/>
</dbReference>
<dbReference type="AlphaFoldDB" id="A0A6J6Z7Y3"/>
<reference evidence="1" key="1">
    <citation type="submission" date="2020-05" db="EMBL/GenBank/DDBJ databases">
        <authorList>
            <person name="Chiriac C."/>
            <person name="Salcher M."/>
            <person name="Ghai R."/>
            <person name="Kavagutti S V."/>
        </authorList>
    </citation>
    <scope>NUCLEOTIDE SEQUENCE</scope>
</reference>
<organism evidence="1">
    <name type="scientific">freshwater metagenome</name>
    <dbReference type="NCBI Taxonomy" id="449393"/>
    <lineage>
        <taxon>unclassified sequences</taxon>
        <taxon>metagenomes</taxon>
        <taxon>ecological metagenomes</taxon>
    </lineage>
</organism>
<dbReference type="EMBL" id="CAFBON010000022">
    <property type="protein sequence ID" value="CAB4977814.1"/>
    <property type="molecule type" value="Genomic_DNA"/>
</dbReference>
<name>A0A6J6Z7Y3_9ZZZZ</name>
<evidence type="ECO:0000313" key="2">
    <source>
        <dbReference type="EMBL" id="CAB4977814.1"/>
    </source>
</evidence>
<protein>
    <submittedName>
        <fullName evidence="1">Unannotated protein</fullName>
    </submittedName>
</protein>